<comment type="similarity">
    <text evidence="1 5">Belongs to the metallo-dependent hydrolases superfamily. NagA family.</text>
</comment>
<dbReference type="PIRSF" id="PIRSF038994">
    <property type="entry name" value="NagA"/>
    <property type="match status" value="1"/>
</dbReference>
<accession>A0A511DYP6</accession>
<dbReference type="Proteomes" id="UP000321893">
    <property type="component" value="Unassembled WGS sequence"/>
</dbReference>
<comment type="cofactor">
    <cofactor evidence="8">
        <name>a divalent metal cation</name>
        <dbReference type="ChEBI" id="CHEBI:60240"/>
    </cofactor>
    <text evidence="8">Binds 1 divalent metal cation per subunit.</text>
</comment>
<dbReference type="OrthoDB" id="9776488at2"/>
<feature type="binding site" evidence="7">
    <location>
        <position position="139"/>
    </location>
    <ligand>
        <name>substrate</name>
    </ligand>
</feature>
<evidence type="ECO:0000256" key="8">
    <source>
        <dbReference type="PIRSR" id="PIRSR038994-3"/>
    </source>
</evidence>
<dbReference type="RefSeq" id="WP_056982892.1">
    <property type="nucleotide sequence ID" value="NZ_BJVK01000011.1"/>
</dbReference>
<feature type="binding site" evidence="8">
    <location>
        <position position="212"/>
    </location>
    <ligand>
        <name>Zn(2+)</name>
        <dbReference type="ChEBI" id="CHEBI:29105"/>
    </ligand>
</feature>
<sequence>MVRVLLHAKIHTGNRTIPDGFIRFNKQIISVGPFNKYVRLPKDQIKDVSGITVVPGFIDIHTHGGYGADSMNPDPEVISHFVDQMAQEGVTSVFLTTMTQSALAISKSMANIKKAAEINPKIQGIHLEGPFISPAHNGAQPIKLIQPMDVKKLATWYKLSGGLIKLVTYAPEEKWDPRLEDYCDVHHIRLAVGHSDATYQLLQNLQIQHVTHLYNAQRGFHHREVGVVGYAMLSDTAKVELICDGFHVAPEAVKIAYKTIGPNRLELITDSMEAKGMPDGIYQLGGQVVEVHGGKATMANGHLAGSVLKFSDAFKNMIKFTKCSVASAVKMSSTNQANEFHLTHKGFLEEGYDADINLFDNHLDLMATYSYGKLVKKD</sequence>
<dbReference type="GO" id="GO:0046872">
    <property type="term" value="F:metal ion binding"/>
    <property type="evidence" value="ECO:0007669"/>
    <property type="project" value="UniProtKB-KW"/>
</dbReference>
<dbReference type="GO" id="GO:0008448">
    <property type="term" value="F:N-acetylglucosamine-6-phosphate deacetylase activity"/>
    <property type="evidence" value="ECO:0007669"/>
    <property type="project" value="InterPro"/>
</dbReference>
<evidence type="ECO:0000256" key="1">
    <source>
        <dbReference type="ARBA" id="ARBA00010716"/>
    </source>
</evidence>
<feature type="binding site" evidence="7">
    <location>
        <begin position="215"/>
        <end position="216"/>
    </location>
    <ligand>
        <name>substrate</name>
    </ligand>
</feature>
<dbReference type="GeneID" id="71568144"/>
<keyword evidence="4 5" id="KW-0119">Carbohydrate metabolism</keyword>
<keyword evidence="3 5" id="KW-0378">Hydrolase</keyword>
<evidence type="ECO:0000256" key="2">
    <source>
        <dbReference type="ARBA" id="ARBA00022723"/>
    </source>
</evidence>
<comment type="caution">
    <text evidence="9">The sequence shown here is derived from an EMBL/GenBank/DDBJ whole genome shotgun (WGS) entry which is preliminary data.</text>
</comment>
<dbReference type="Pfam" id="PF01979">
    <property type="entry name" value="Amidohydro_1"/>
    <property type="match status" value="1"/>
</dbReference>
<dbReference type="InterPro" id="IPR032466">
    <property type="entry name" value="Metal_Hydrolase"/>
</dbReference>
<evidence type="ECO:0000256" key="4">
    <source>
        <dbReference type="ARBA" id="ARBA00023277"/>
    </source>
</evidence>
<dbReference type="NCBIfam" id="TIGR00221">
    <property type="entry name" value="nagA"/>
    <property type="match status" value="1"/>
</dbReference>
<dbReference type="PANTHER" id="PTHR11113:SF14">
    <property type="entry name" value="N-ACETYLGLUCOSAMINE-6-PHOSPHATE DEACETYLASE"/>
    <property type="match status" value="1"/>
</dbReference>
<dbReference type="CDD" id="cd00854">
    <property type="entry name" value="NagA"/>
    <property type="match status" value="1"/>
</dbReference>
<evidence type="ECO:0000256" key="6">
    <source>
        <dbReference type="PIRSR" id="PIRSR038994-1"/>
    </source>
</evidence>
<dbReference type="InterPro" id="IPR011059">
    <property type="entry name" value="Metal-dep_hydrolase_composite"/>
</dbReference>
<dbReference type="SUPFAM" id="SSF51556">
    <property type="entry name" value="Metallo-dependent hydrolases"/>
    <property type="match status" value="1"/>
</dbReference>
<dbReference type="AlphaFoldDB" id="A0A511DYP6"/>
<evidence type="ECO:0000256" key="3">
    <source>
        <dbReference type="ARBA" id="ARBA00022801"/>
    </source>
</evidence>
<dbReference type="STRING" id="1423764.FC95_GL000018"/>
<feature type="binding site" evidence="7">
    <location>
        <position position="223"/>
    </location>
    <ligand>
        <name>substrate</name>
    </ligand>
</feature>
<reference evidence="9" key="1">
    <citation type="submission" date="2019-07" db="EMBL/GenBank/DDBJ databases">
        <title>Whole genome shotgun sequence of Lactobacillus kefiri NBRC 15888.</title>
        <authorList>
            <person name="Hosoyama A."/>
            <person name="Uohara A."/>
            <person name="Ohji S."/>
            <person name="Ichikawa N."/>
        </authorList>
    </citation>
    <scope>NUCLEOTIDE SEQUENCE [LARGE SCALE GENOMIC DNA]</scope>
    <source>
        <strain evidence="9">NBRC 15888</strain>
    </source>
</reference>
<protein>
    <submittedName>
        <fullName evidence="9">N-acetylglucosamine-6-phosphate deacetylase</fullName>
    </submittedName>
</protein>
<dbReference type="Gene3D" id="2.30.40.10">
    <property type="entry name" value="Urease, subunit C, domain 1"/>
    <property type="match status" value="1"/>
</dbReference>
<dbReference type="PANTHER" id="PTHR11113">
    <property type="entry name" value="N-ACETYLGLUCOSAMINE-6-PHOSPHATE DEACETYLASE"/>
    <property type="match status" value="1"/>
</dbReference>
<feature type="binding site" evidence="7">
    <location>
        <begin position="303"/>
        <end position="305"/>
    </location>
    <ligand>
        <name>substrate</name>
    </ligand>
</feature>
<dbReference type="InterPro" id="IPR003764">
    <property type="entry name" value="GlcNAc_6-P_deAcase"/>
</dbReference>
<dbReference type="SUPFAM" id="SSF51338">
    <property type="entry name" value="Composite domain of metallo-dependent hydrolases"/>
    <property type="match status" value="1"/>
</dbReference>
<dbReference type="Gene3D" id="3.20.20.140">
    <property type="entry name" value="Metal-dependent hydrolases"/>
    <property type="match status" value="1"/>
</dbReference>
<gene>
    <name evidence="9" type="primary">nagA</name>
    <name evidence="9" type="ORF">LKE01_10980</name>
</gene>
<proteinExistence type="inferred from homology"/>
<dbReference type="InterPro" id="IPR006680">
    <property type="entry name" value="Amidohydro-rel"/>
</dbReference>
<name>A0A511DYP6_LENKE</name>
<evidence type="ECO:0000256" key="5">
    <source>
        <dbReference type="PIRNR" id="PIRNR038994"/>
    </source>
</evidence>
<feature type="active site" description="Proton donor/acceptor" evidence="6">
    <location>
        <position position="270"/>
    </location>
</feature>
<dbReference type="GO" id="GO:0006046">
    <property type="term" value="P:N-acetylglucosamine catabolic process"/>
    <property type="evidence" value="ECO:0007669"/>
    <property type="project" value="TreeGrafter"/>
</dbReference>
<keyword evidence="2 8" id="KW-0479">Metal-binding</keyword>
<keyword evidence="10" id="KW-1185">Reference proteome</keyword>
<dbReference type="EMBL" id="BJVK01000011">
    <property type="protein sequence ID" value="GEL28278.1"/>
    <property type="molecule type" value="Genomic_DNA"/>
</dbReference>
<feature type="binding site" evidence="8">
    <location>
        <position position="194"/>
    </location>
    <ligand>
        <name>Zn(2+)</name>
        <dbReference type="ChEBI" id="CHEBI:29105"/>
    </ligand>
</feature>
<feature type="binding site" evidence="8">
    <location>
        <position position="128"/>
    </location>
    <ligand>
        <name>Zn(2+)</name>
        <dbReference type="ChEBI" id="CHEBI:29105"/>
    </ligand>
</feature>
<evidence type="ECO:0000256" key="7">
    <source>
        <dbReference type="PIRSR" id="PIRSR038994-2"/>
    </source>
</evidence>
<evidence type="ECO:0000313" key="10">
    <source>
        <dbReference type="Proteomes" id="UP000321893"/>
    </source>
</evidence>
<evidence type="ECO:0000313" key="9">
    <source>
        <dbReference type="EMBL" id="GEL28278.1"/>
    </source>
</evidence>
<organism evidence="9 10">
    <name type="scientific">Lentilactobacillus kefiri</name>
    <name type="common">Lactobacillus kefiri</name>
    <dbReference type="NCBI Taxonomy" id="33962"/>
    <lineage>
        <taxon>Bacteria</taxon>
        <taxon>Bacillati</taxon>
        <taxon>Bacillota</taxon>
        <taxon>Bacilli</taxon>
        <taxon>Lactobacillales</taxon>
        <taxon>Lactobacillaceae</taxon>
        <taxon>Lentilactobacillus</taxon>
    </lineage>
</organism>
<feature type="binding site" evidence="7">
    <location>
        <position position="247"/>
    </location>
    <ligand>
        <name>substrate</name>
    </ligand>
</feature>